<evidence type="ECO:0000256" key="2">
    <source>
        <dbReference type="SAM" id="MobiDB-lite"/>
    </source>
</evidence>
<feature type="compositionally biased region" description="Basic residues" evidence="2">
    <location>
        <begin position="187"/>
        <end position="199"/>
    </location>
</feature>
<dbReference type="EMBL" id="LUFC02000775">
    <property type="protein sequence ID" value="KAF4494397.1"/>
    <property type="molecule type" value="Genomic_DNA"/>
</dbReference>
<feature type="compositionally biased region" description="Acidic residues" evidence="2">
    <location>
        <begin position="324"/>
        <end position="340"/>
    </location>
</feature>
<feature type="compositionally biased region" description="Basic and acidic residues" evidence="2">
    <location>
        <begin position="596"/>
        <end position="608"/>
    </location>
</feature>
<dbReference type="PANTHER" id="PTHR47657">
    <property type="entry name" value="STEROL REGULATORY ELEMENT-BINDING PROTEIN ECM22"/>
    <property type="match status" value="1"/>
</dbReference>
<dbReference type="InterPro" id="IPR001138">
    <property type="entry name" value="Zn2Cys6_DnaBD"/>
</dbReference>
<dbReference type="Pfam" id="PF00172">
    <property type="entry name" value="Zn_clus"/>
    <property type="match status" value="1"/>
</dbReference>
<sequence>MDDLLAISKSILDKVPRLQALDNYFRTPEILARQQRVDQLEELAQQNAKRFREDTAGKIDIRPFRTLVLEQSKLEEEIEKDKARFLQQLLDDWGTTPEGLLALAAPTSQAPRDPLPADSIPAPSRAPLPAYSIPTPPAPKPPLPAGSIPTPSRSSVVHDSLERAGPEGDATVKSQAPLADNAERIPSRKSRTSASRRRSSNISLDENRPVKRSRRGQITPSLTPDRFIKFSEVFQGGDTPAKYRIVQFPFRQGNWYILECKDCNVQFKREDVVEDAYDHFYHNHGRNFSTTEEQVVQVLGTHVSDCNAELAGKNNALCPQPVDPDGDETELETGDEGPEEPSERRRRGITRKKKGKRGRRKNPNAHWVSPKSFKDIDPRIINAKPGDIVCLYNDRTKFFSPLMILPWGPFPRLKFNKVLQEIELHTTIPKCYEGAKPTDLTPSPWAPDYEDDGDLAHKRSLPGLFFRPTQDFPHDCRSGWVPLNKLKVYDKTCPRTRNKESVEEYLEYYAEWCNDPPAGGTQGDATAPQRSHRFRPAGHRGPENSARDQSVTLSTAESSRHSTEADSVAPTIEDVGFKENPAQNYDQTDEEDGEESEGRGTQCDEQRPQCSRCLDKDIPCEYPRQKSRALRSPTQEDTWTQLQSLTIPTPHYAPSTSASLSTSDLSPGLSPYLAPSPNFTLLPQEIPLPSVDLGAAELELFSYYLSHTARSLAYDEDDLYALQVGFPNLAFRSKPLMSSILALAAVRKCHDLITRPLHRVSLRQTRADIPIANHYDHVVANAPLMVLYATANHAVRIRVAKTLDEGERTSLAPAQLHWMTLIRAAHLAYTGLLHSTKDFGFLEDFTASPPDITLNNQSTNGLVPLGENGPTPQTEQLLMPIIAATSGSALDKLRTRAEALEFAAHLKPSWESPGDDTELQACLVALEALNSIVNELFHPDQSAYTDSQQTDLEAGWAALSQLSDVSPWLRSYMARVTFSTPPKPLRRTIMWFLNRIPSEFLSIIESVLDNIPTSPDGNPDEGIRCEGDVSETARLAMDIFSHWLVLVMLLDGVWWIGGIGACELDRIVKYTSRKSFLGELLGMETWWPRSMLNIAMEIGSQS</sequence>
<dbReference type="OrthoDB" id="5295362at2759"/>
<proteinExistence type="predicted"/>
<accession>A0A9P5B284</accession>
<feature type="domain" description="Zn(2)-C6 fungal-type" evidence="3">
    <location>
        <begin position="601"/>
        <end position="628"/>
    </location>
</feature>
<feature type="region of interest" description="Disordered" evidence="2">
    <location>
        <begin position="314"/>
        <end position="369"/>
    </location>
</feature>
<comment type="caution">
    <text evidence="4">The sequence shown here is derived from an EMBL/GenBank/DDBJ whole genome shotgun (WGS) entry which is preliminary data.</text>
</comment>
<dbReference type="GO" id="GO:0000981">
    <property type="term" value="F:DNA-binding transcription factor activity, RNA polymerase II-specific"/>
    <property type="evidence" value="ECO:0007669"/>
    <property type="project" value="InterPro"/>
</dbReference>
<feature type="region of interest" description="Disordered" evidence="2">
    <location>
        <begin position="106"/>
        <end position="221"/>
    </location>
</feature>
<feature type="compositionally biased region" description="Pro residues" evidence="2">
    <location>
        <begin position="134"/>
        <end position="144"/>
    </location>
</feature>
<feature type="compositionally biased region" description="Basic residues" evidence="2">
    <location>
        <begin position="344"/>
        <end position="363"/>
    </location>
</feature>
<evidence type="ECO:0000313" key="4">
    <source>
        <dbReference type="EMBL" id="KAF4494397.1"/>
    </source>
</evidence>
<dbReference type="PANTHER" id="PTHR47657:SF14">
    <property type="entry name" value="ZN(2)-C6 FUNGAL-TYPE DOMAIN-CONTAINING PROTEIN"/>
    <property type="match status" value="1"/>
</dbReference>
<organism evidence="4 5">
    <name type="scientific">Fusarium agapanthi</name>
    <dbReference type="NCBI Taxonomy" id="1803897"/>
    <lineage>
        <taxon>Eukaryota</taxon>
        <taxon>Fungi</taxon>
        <taxon>Dikarya</taxon>
        <taxon>Ascomycota</taxon>
        <taxon>Pezizomycotina</taxon>
        <taxon>Sordariomycetes</taxon>
        <taxon>Hypocreomycetidae</taxon>
        <taxon>Hypocreales</taxon>
        <taxon>Nectriaceae</taxon>
        <taxon>Fusarium</taxon>
        <taxon>Fusarium fujikuroi species complex</taxon>
    </lineage>
</organism>
<dbReference type="InterPro" id="IPR052400">
    <property type="entry name" value="Zn2-C6_fungal_TF"/>
</dbReference>
<evidence type="ECO:0000256" key="1">
    <source>
        <dbReference type="ARBA" id="ARBA00023242"/>
    </source>
</evidence>
<dbReference type="AlphaFoldDB" id="A0A9P5B284"/>
<dbReference type="Proteomes" id="UP000737391">
    <property type="component" value="Unassembled WGS sequence"/>
</dbReference>
<dbReference type="InterPro" id="IPR036864">
    <property type="entry name" value="Zn2-C6_fun-type_DNA-bd_sf"/>
</dbReference>
<gene>
    <name evidence="4" type="ORF">FAGAP_9486</name>
</gene>
<protein>
    <submittedName>
        <fullName evidence="4">C6 transcription factor</fullName>
    </submittedName>
</protein>
<feature type="compositionally biased region" description="Polar residues" evidence="2">
    <location>
        <begin position="547"/>
        <end position="557"/>
    </location>
</feature>
<dbReference type="CDD" id="cd00067">
    <property type="entry name" value="GAL4"/>
    <property type="match status" value="1"/>
</dbReference>
<name>A0A9P5B284_9HYPO</name>
<feature type="region of interest" description="Disordered" evidence="2">
    <location>
        <begin position="519"/>
        <end position="608"/>
    </location>
</feature>
<dbReference type="Gene3D" id="4.10.240.10">
    <property type="entry name" value="Zn(2)-C6 fungal-type DNA-binding domain"/>
    <property type="match status" value="1"/>
</dbReference>
<keyword evidence="1" id="KW-0539">Nucleus</keyword>
<keyword evidence="5" id="KW-1185">Reference proteome</keyword>
<evidence type="ECO:0000259" key="3">
    <source>
        <dbReference type="Pfam" id="PF00172"/>
    </source>
</evidence>
<evidence type="ECO:0000313" key="5">
    <source>
        <dbReference type="Proteomes" id="UP000737391"/>
    </source>
</evidence>
<reference evidence="4" key="1">
    <citation type="submission" date="2020-01" db="EMBL/GenBank/DDBJ databases">
        <title>Identification and distribution of gene clusters putatively required for synthesis of sphingolipid metabolism inhibitors in phylogenetically diverse species of the filamentous fungus Fusarium.</title>
        <authorList>
            <person name="Kim H.-S."/>
            <person name="Busman M."/>
            <person name="Brown D.W."/>
            <person name="Divon H."/>
            <person name="Uhlig S."/>
            <person name="Proctor R.H."/>
        </authorList>
    </citation>
    <scope>NUCLEOTIDE SEQUENCE</scope>
    <source>
        <strain evidence="4">NRRL 31653</strain>
    </source>
</reference>
<dbReference type="GO" id="GO:0008270">
    <property type="term" value="F:zinc ion binding"/>
    <property type="evidence" value="ECO:0007669"/>
    <property type="project" value="InterPro"/>
</dbReference>